<protein>
    <recommendedName>
        <fullName evidence="2">Amidohydrolase-related domain-containing protein</fullName>
    </recommendedName>
</protein>
<dbReference type="InterPro" id="IPR006680">
    <property type="entry name" value="Amidohydro-rel"/>
</dbReference>
<proteinExistence type="predicted"/>
<evidence type="ECO:0000259" key="2">
    <source>
        <dbReference type="Pfam" id="PF01979"/>
    </source>
</evidence>
<evidence type="ECO:0000313" key="4">
    <source>
        <dbReference type="Proteomes" id="UP000799436"/>
    </source>
</evidence>
<sequence>MTRKHSTVPAQPPAPIDIHSPKHNEVRIDTDLLIPGRGSPIEDASLIFHPETGTILFAGLITTTHAPVLMPGLWDTHVHFFGSATGDLDDLALLPPSLAGVRSARDLAATLNAGYTSVREVGGYGIDMAKAVDEGWIPGPKIYAAGAPIS</sequence>
<feature type="region of interest" description="Disordered" evidence="1">
    <location>
        <begin position="1"/>
        <end position="21"/>
    </location>
</feature>
<dbReference type="OrthoDB" id="194468at2759"/>
<dbReference type="InterPro" id="IPR032466">
    <property type="entry name" value="Metal_Hydrolase"/>
</dbReference>
<name>A0A6G1KZM5_9PEZI</name>
<dbReference type="EMBL" id="ML995887">
    <property type="protein sequence ID" value="KAF2765618.1"/>
    <property type="molecule type" value="Genomic_DNA"/>
</dbReference>
<accession>A0A6G1KZM5</accession>
<dbReference type="SUPFAM" id="SSF51556">
    <property type="entry name" value="Metallo-dependent hydrolases"/>
    <property type="match status" value="1"/>
</dbReference>
<reference evidence="3" key="1">
    <citation type="journal article" date="2020" name="Stud. Mycol.">
        <title>101 Dothideomycetes genomes: a test case for predicting lifestyles and emergence of pathogens.</title>
        <authorList>
            <person name="Haridas S."/>
            <person name="Albert R."/>
            <person name="Binder M."/>
            <person name="Bloem J."/>
            <person name="Labutti K."/>
            <person name="Salamov A."/>
            <person name="Andreopoulos B."/>
            <person name="Baker S."/>
            <person name="Barry K."/>
            <person name="Bills G."/>
            <person name="Bluhm B."/>
            <person name="Cannon C."/>
            <person name="Castanera R."/>
            <person name="Culley D."/>
            <person name="Daum C."/>
            <person name="Ezra D."/>
            <person name="Gonzalez J."/>
            <person name="Henrissat B."/>
            <person name="Kuo A."/>
            <person name="Liang C."/>
            <person name="Lipzen A."/>
            <person name="Lutzoni F."/>
            <person name="Magnuson J."/>
            <person name="Mondo S."/>
            <person name="Nolan M."/>
            <person name="Ohm R."/>
            <person name="Pangilinan J."/>
            <person name="Park H.-J."/>
            <person name="Ramirez L."/>
            <person name="Alfaro M."/>
            <person name="Sun H."/>
            <person name="Tritt A."/>
            <person name="Yoshinaga Y."/>
            <person name="Zwiers L.-H."/>
            <person name="Turgeon B."/>
            <person name="Goodwin S."/>
            <person name="Spatafora J."/>
            <person name="Crous P."/>
            <person name="Grigoriev I."/>
        </authorList>
    </citation>
    <scope>NUCLEOTIDE SEQUENCE</scope>
    <source>
        <strain evidence="3">CBS 116005</strain>
    </source>
</reference>
<dbReference type="GO" id="GO:0016787">
    <property type="term" value="F:hydrolase activity"/>
    <property type="evidence" value="ECO:0007669"/>
    <property type="project" value="InterPro"/>
</dbReference>
<organism evidence="3 4">
    <name type="scientific">Teratosphaeria nubilosa</name>
    <dbReference type="NCBI Taxonomy" id="161662"/>
    <lineage>
        <taxon>Eukaryota</taxon>
        <taxon>Fungi</taxon>
        <taxon>Dikarya</taxon>
        <taxon>Ascomycota</taxon>
        <taxon>Pezizomycotina</taxon>
        <taxon>Dothideomycetes</taxon>
        <taxon>Dothideomycetidae</taxon>
        <taxon>Mycosphaerellales</taxon>
        <taxon>Teratosphaeriaceae</taxon>
        <taxon>Teratosphaeria</taxon>
    </lineage>
</organism>
<dbReference type="PANTHER" id="PTHR43135">
    <property type="entry name" value="ALPHA-D-RIBOSE 1-METHYLPHOSPHONATE 5-TRIPHOSPHATE DIPHOSPHATASE"/>
    <property type="match status" value="1"/>
</dbReference>
<dbReference type="Proteomes" id="UP000799436">
    <property type="component" value="Unassembled WGS sequence"/>
</dbReference>
<dbReference type="PANTHER" id="PTHR43135:SF3">
    <property type="entry name" value="ALPHA-D-RIBOSE 1-METHYLPHOSPHONATE 5-TRIPHOSPHATE DIPHOSPHATASE"/>
    <property type="match status" value="1"/>
</dbReference>
<evidence type="ECO:0000313" key="3">
    <source>
        <dbReference type="EMBL" id="KAF2765618.1"/>
    </source>
</evidence>
<evidence type="ECO:0000256" key="1">
    <source>
        <dbReference type="SAM" id="MobiDB-lite"/>
    </source>
</evidence>
<dbReference type="InterPro" id="IPR051781">
    <property type="entry name" value="Metallo-dep_Hydrolase"/>
</dbReference>
<feature type="domain" description="Amidohydrolase-related" evidence="2">
    <location>
        <begin position="68"/>
        <end position="149"/>
    </location>
</feature>
<dbReference type="AlphaFoldDB" id="A0A6G1KZM5"/>
<gene>
    <name evidence="3" type="ORF">EJ03DRAFT_354672</name>
</gene>
<keyword evidence="4" id="KW-1185">Reference proteome</keyword>
<dbReference type="Gene3D" id="3.20.20.140">
    <property type="entry name" value="Metal-dependent hydrolases"/>
    <property type="match status" value="1"/>
</dbReference>
<dbReference type="Pfam" id="PF01979">
    <property type="entry name" value="Amidohydro_1"/>
    <property type="match status" value="1"/>
</dbReference>